<dbReference type="STRING" id="425104.Ssed_2257"/>
<dbReference type="eggNOG" id="COG2206">
    <property type="taxonomic scope" value="Bacteria"/>
</dbReference>
<dbReference type="GO" id="GO:0004672">
    <property type="term" value="F:protein kinase activity"/>
    <property type="evidence" value="ECO:0007669"/>
    <property type="project" value="UniProtKB-ARBA"/>
</dbReference>
<dbReference type="PANTHER" id="PTHR43155:SF2">
    <property type="entry name" value="CYCLIC DI-GMP PHOSPHODIESTERASE PA4108"/>
    <property type="match status" value="1"/>
</dbReference>
<dbReference type="CDD" id="cd00077">
    <property type="entry name" value="HDc"/>
    <property type="match status" value="1"/>
</dbReference>
<dbReference type="AlphaFoldDB" id="A8FVJ3"/>
<dbReference type="OrthoDB" id="9816273at2"/>
<dbReference type="Proteomes" id="UP000002015">
    <property type="component" value="Chromosome"/>
</dbReference>
<dbReference type="PROSITE" id="PS50894">
    <property type="entry name" value="HPT"/>
    <property type="match status" value="1"/>
</dbReference>
<dbReference type="KEGG" id="sse:Ssed_2257"/>
<organism evidence="5 6">
    <name type="scientific">Shewanella sediminis (strain HAW-EB3)</name>
    <dbReference type="NCBI Taxonomy" id="425104"/>
    <lineage>
        <taxon>Bacteria</taxon>
        <taxon>Pseudomonadati</taxon>
        <taxon>Pseudomonadota</taxon>
        <taxon>Gammaproteobacteria</taxon>
        <taxon>Alteromonadales</taxon>
        <taxon>Shewanellaceae</taxon>
        <taxon>Shewanella</taxon>
    </lineage>
</organism>
<dbReference type="Pfam" id="PF01627">
    <property type="entry name" value="Hpt"/>
    <property type="match status" value="1"/>
</dbReference>
<evidence type="ECO:0000313" key="6">
    <source>
        <dbReference type="Proteomes" id="UP000002015"/>
    </source>
</evidence>
<dbReference type="Pfam" id="PF13487">
    <property type="entry name" value="HD_5"/>
    <property type="match status" value="1"/>
</dbReference>
<evidence type="ECO:0000256" key="2">
    <source>
        <dbReference type="PROSITE-ProRule" id="PRU00110"/>
    </source>
</evidence>
<dbReference type="HOGENOM" id="CLU_749296_0_0_6"/>
<keyword evidence="6" id="KW-1185">Reference proteome</keyword>
<dbReference type="SUPFAM" id="SSF109604">
    <property type="entry name" value="HD-domain/PDEase-like"/>
    <property type="match status" value="1"/>
</dbReference>
<evidence type="ECO:0000259" key="4">
    <source>
        <dbReference type="PROSITE" id="PS51832"/>
    </source>
</evidence>
<dbReference type="EMBL" id="CP000821">
    <property type="protein sequence ID" value="ABV36866.1"/>
    <property type="molecule type" value="Genomic_DNA"/>
</dbReference>
<reference evidence="5 6" key="1">
    <citation type="submission" date="2007-08" db="EMBL/GenBank/DDBJ databases">
        <title>Complete sequence of Shewanella sediminis HAW-EB3.</title>
        <authorList>
            <consortium name="US DOE Joint Genome Institute"/>
            <person name="Copeland A."/>
            <person name="Lucas S."/>
            <person name="Lapidus A."/>
            <person name="Barry K."/>
            <person name="Glavina del Rio T."/>
            <person name="Dalin E."/>
            <person name="Tice H."/>
            <person name="Pitluck S."/>
            <person name="Chertkov O."/>
            <person name="Brettin T."/>
            <person name="Bruce D."/>
            <person name="Detter J.C."/>
            <person name="Han C."/>
            <person name="Schmutz J."/>
            <person name="Larimer F."/>
            <person name="Land M."/>
            <person name="Hauser L."/>
            <person name="Kyrpides N."/>
            <person name="Kim E."/>
            <person name="Zhao J.-S."/>
            <person name="Richardson P."/>
        </authorList>
    </citation>
    <scope>NUCLEOTIDE SEQUENCE [LARGE SCALE GENOMIC DNA]</scope>
    <source>
        <strain evidence="5 6">HAW-EB3</strain>
    </source>
</reference>
<dbReference type="RefSeq" id="WP_012142601.1">
    <property type="nucleotide sequence ID" value="NC_009831.1"/>
</dbReference>
<keyword evidence="2" id="KW-0597">Phosphoprotein</keyword>
<dbReference type="InterPro" id="IPR037522">
    <property type="entry name" value="HD_GYP_dom"/>
</dbReference>
<dbReference type="PANTHER" id="PTHR43155">
    <property type="entry name" value="CYCLIC DI-GMP PHOSPHODIESTERASE PA4108-RELATED"/>
    <property type="match status" value="1"/>
</dbReference>
<dbReference type="InterPro" id="IPR036641">
    <property type="entry name" value="HPT_dom_sf"/>
</dbReference>
<feature type="modified residue" description="Phosphohistidine" evidence="2">
    <location>
        <position position="60"/>
    </location>
</feature>
<dbReference type="PROSITE" id="PS51832">
    <property type="entry name" value="HD_GYP"/>
    <property type="match status" value="1"/>
</dbReference>
<evidence type="ECO:0000313" key="5">
    <source>
        <dbReference type="EMBL" id="ABV36866.1"/>
    </source>
</evidence>
<feature type="domain" description="HD-GYP" evidence="4">
    <location>
        <begin position="222"/>
        <end position="417"/>
    </location>
</feature>
<keyword evidence="1" id="KW-0902">Two-component regulatory system</keyword>
<sequence>MVESGSSQQESSENMIDMDAMGDFYDDFKTAHETCDSVLIDLELDPTNATLLNSLFRSIHTIKGNLIYVGLKDITPLIQSVEDLLDAIRKNRIDYDSLLCDVVLLTLDKTENMVQSKIDDRPCVLSDDEIDRLCINISCIADVAPEARIEYIKNCLFILDPDTHLNNTHSNEVLETLDDCDDKSLVTPETKVSSDGPREPLVNTDYLVDNEVVADKNIKDVLESHGIEHDEDIGFFESLSTPLENRSFYWKGRTVRLLLLALAMNDKSQGKVDPTQLAVAVLIHDIGMSFLPRSLLTKKGAFTEEERQALHRHPNSGCQLLIESDRWAQAAKMVLQHHEQVDGSGYPNHLKGADICHGAKILAIADTFDARSHERAHRTLLKRPLVRTMNEINNFSGTQFDPYWVDVFNQVVATPDS</sequence>
<dbReference type="CDD" id="cd00088">
    <property type="entry name" value="HPT"/>
    <property type="match status" value="1"/>
</dbReference>
<accession>A8FVJ3</accession>
<dbReference type="GO" id="GO:0000160">
    <property type="term" value="P:phosphorelay signal transduction system"/>
    <property type="evidence" value="ECO:0007669"/>
    <property type="project" value="UniProtKB-KW"/>
</dbReference>
<gene>
    <name evidence="5" type="ordered locus">Ssed_2257</name>
</gene>
<dbReference type="InterPro" id="IPR003607">
    <property type="entry name" value="HD/PDEase_dom"/>
</dbReference>
<dbReference type="InterPro" id="IPR008207">
    <property type="entry name" value="Sig_transdc_His_kin_Hpt_dom"/>
</dbReference>
<dbReference type="GO" id="GO:0008081">
    <property type="term" value="F:phosphoric diester hydrolase activity"/>
    <property type="evidence" value="ECO:0007669"/>
    <property type="project" value="UniProtKB-ARBA"/>
</dbReference>
<evidence type="ECO:0000259" key="3">
    <source>
        <dbReference type="PROSITE" id="PS50894"/>
    </source>
</evidence>
<feature type="domain" description="HPt" evidence="3">
    <location>
        <begin position="13"/>
        <end position="117"/>
    </location>
</feature>
<keyword evidence="5" id="KW-0378">Hydrolase</keyword>
<evidence type="ECO:0000256" key="1">
    <source>
        <dbReference type="ARBA" id="ARBA00023012"/>
    </source>
</evidence>
<proteinExistence type="predicted"/>
<protein>
    <submittedName>
        <fullName evidence="5">Metal dependent phosphohydrolase</fullName>
    </submittedName>
</protein>
<dbReference type="Gene3D" id="1.10.3210.10">
    <property type="entry name" value="Hypothetical protein af1432"/>
    <property type="match status" value="1"/>
</dbReference>
<dbReference type="Gene3D" id="1.20.120.160">
    <property type="entry name" value="HPT domain"/>
    <property type="match status" value="1"/>
</dbReference>
<dbReference type="SMART" id="SM00073">
    <property type="entry name" value="HPT"/>
    <property type="match status" value="1"/>
</dbReference>
<dbReference type="SUPFAM" id="SSF47226">
    <property type="entry name" value="Histidine-containing phosphotransfer domain, HPT domain"/>
    <property type="match status" value="1"/>
</dbReference>
<name>A8FVJ3_SHESH</name>